<dbReference type="GO" id="GO:0008270">
    <property type="term" value="F:zinc ion binding"/>
    <property type="evidence" value="ECO:0007669"/>
    <property type="project" value="InterPro"/>
</dbReference>
<dbReference type="InterPro" id="IPR003870">
    <property type="entry name" value="DUF222"/>
</dbReference>
<dbReference type="GO" id="GO:0004519">
    <property type="term" value="F:endonuclease activity"/>
    <property type="evidence" value="ECO:0007669"/>
    <property type="project" value="UniProtKB-KW"/>
</dbReference>
<keyword evidence="5" id="KW-1185">Reference proteome</keyword>
<dbReference type="Pfam" id="PF02720">
    <property type="entry name" value="DUF222"/>
    <property type="match status" value="1"/>
</dbReference>
<sequence length="516" mass="54749">MDQLAVSLEERRSSLVAAGGALAGMADVLHQASGDELAELLTIVDDVAAQSAAARVAITAEALNRGEVAAAGTNAHTWVRDHAPSLRQGGAGQVATVAMAVTGGGAGWQPDRPAPEPDSPLGLVAAGVADGSVSPALATAVLREVERLAPHLRDEALPTVVRALIDLGVQWGPTVMRRLRPRLLAEYGLPGELDDLQERLAGSARLSMPLVESGDLTEYQLLMTPEQATALEAAIGPLSAPAPDDETGQRDLRPAGQRRVEALTEVCRRSSALDAEGKGADGAAAASSAVHVTIALNDLVSVTGCGEVLSSSATATVLSPQVLRRISCEADLIPHVLGTAGEELDLGRVVRLFTRAQRRLLRRRDRGCTFPGCTAPAAWTKAHHIVHWADGGASDVDNAGLLCQRHHTYVHTRRLIATVSPRPDHLGRYVAWDLEPGSYDRHLEKLRAERAVHDPPPLTPERLRLLLDGLWVDDPAEQAWAESELGWMTSDDPWPDDEEPTGSPPATGARLLDRSA</sequence>
<dbReference type="InterPro" id="IPR003615">
    <property type="entry name" value="HNH_nuc"/>
</dbReference>
<feature type="region of interest" description="Disordered" evidence="2">
    <location>
        <begin position="482"/>
        <end position="516"/>
    </location>
</feature>
<organism evidence="4 5">
    <name type="scientific">Phycicoccus duodecadis</name>
    <dbReference type="NCBI Taxonomy" id="173053"/>
    <lineage>
        <taxon>Bacteria</taxon>
        <taxon>Bacillati</taxon>
        <taxon>Actinomycetota</taxon>
        <taxon>Actinomycetes</taxon>
        <taxon>Micrococcales</taxon>
        <taxon>Intrasporangiaceae</taxon>
        <taxon>Phycicoccus</taxon>
    </lineage>
</organism>
<dbReference type="RefSeq" id="WP_101394395.1">
    <property type="nucleotide sequence ID" value="NZ_PJNE01000001.1"/>
</dbReference>
<evidence type="ECO:0000256" key="1">
    <source>
        <dbReference type="ARBA" id="ARBA00023450"/>
    </source>
</evidence>
<evidence type="ECO:0000256" key="2">
    <source>
        <dbReference type="SAM" id="MobiDB-lite"/>
    </source>
</evidence>
<dbReference type="InterPro" id="IPR002711">
    <property type="entry name" value="HNH"/>
</dbReference>
<keyword evidence="4" id="KW-0378">Hydrolase</keyword>
<protein>
    <submittedName>
        <fullName evidence="4">HNH endonuclease</fullName>
    </submittedName>
</protein>
<name>A0A2N3YFT5_9MICO</name>
<feature type="compositionally biased region" description="Basic and acidic residues" evidence="2">
    <location>
        <begin position="247"/>
        <end position="256"/>
    </location>
</feature>
<dbReference type="GO" id="GO:0003676">
    <property type="term" value="F:nucleic acid binding"/>
    <property type="evidence" value="ECO:0007669"/>
    <property type="project" value="InterPro"/>
</dbReference>
<dbReference type="SMART" id="SM00507">
    <property type="entry name" value="HNHc"/>
    <property type="match status" value="1"/>
</dbReference>
<reference evidence="4 5" key="1">
    <citation type="submission" date="2017-12" db="EMBL/GenBank/DDBJ databases">
        <title>Sequencing the genomes of 1000 Actinobacteria strains.</title>
        <authorList>
            <person name="Klenk H.-P."/>
        </authorList>
    </citation>
    <scope>NUCLEOTIDE SEQUENCE [LARGE SCALE GENOMIC DNA]</scope>
    <source>
        <strain evidence="4 5">DSM 12806</strain>
    </source>
</reference>
<dbReference type="AlphaFoldDB" id="A0A2N3YFT5"/>
<evidence type="ECO:0000259" key="3">
    <source>
        <dbReference type="SMART" id="SM00507"/>
    </source>
</evidence>
<dbReference type="Pfam" id="PF01844">
    <property type="entry name" value="HNH"/>
    <property type="match status" value="1"/>
</dbReference>
<evidence type="ECO:0000313" key="4">
    <source>
        <dbReference type="EMBL" id="PKW25711.1"/>
    </source>
</evidence>
<keyword evidence="4" id="KW-0255">Endonuclease</keyword>
<dbReference type="Proteomes" id="UP000233781">
    <property type="component" value="Unassembled WGS sequence"/>
</dbReference>
<feature type="domain" description="HNH nuclease" evidence="3">
    <location>
        <begin position="356"/>
        <end position="408"/>
    </location>
</feature>
<proteinExistence type="inferred from homology"/>
<dbReference type="Gene3D" id="1.10.30.50">
    <property type="match status" value="1"/>
</dbReference>
<comment type="caution">
    <text evidence="4">The sequence shown here is derived from an EMBL/GenBank/DDBJ whole genome shotgun (WGS) entry which is preliminary data.</text>
</comment>
<dbReference type="OrthoDB" id="5177627at2"/>
<dbReference type="EMBL" id="PJNE01000001">
    <property type="protein sequence ID" value="PKW25711.1"/>
    <property type="molecule type" value="Genomic_DNA"/>
</dbReference>
<dbReference type="CDD" id="cd00085">
    <property type="entry name" value="HNHc"/>
    <property type="match status" value="1"/>
</dbReference>
<gene>
    <name evidence="4" type="ORF">ATL31_0509</name>
</gene>
<feature type="region of interest" description="Disordered" evidence="2">
    <location>
        <begin position="237"/>
        <end position="256"/>
    </location>
</feature>
<evidence type="ECO:0000313" key="5">
    <source>
        <dbReference type="Proteomes" id="UP000233781"/>
    </source>
</evidence>
<comment type="similarity">
    <text evidence="1">Belongs to the Rv1128c/1148c/1588c/1702c/1945/3466 family.</text>
</comment>
<keyword evidence="4" id="KW-0540">Nuclease</keyword>
<accession>A0A2N3YFT5</accession>